<evidence type="ECO:0000256" key="1">
    <source>
        <dbReference type="ARBA" id="ARBA00023121"/>
    </source>
</evidence>
<name>A0A0N4XP56_NIPBR</name>
<dbReference type="InterPro" id="IPR000582">
    <property type="entry name" value="Acyl-CoA-binding_protein"/>
</dbReference>
<reference evidence="5" key="1">
    <citation type="submission" date="2017-02" db="UniProtKB">
        <authorList>
            <consortium name="WormBaseParasite"/>
        </authorList>
    </citation>
    <scope>IDENTIFICATION</scope>
</reference>
<dbReference type="InterPro" id="IPR035984">
    <property type="entry name" value="Acyl-CoA-binding_sf"/>
</dbReference>
<gene>
    <name evidence="3" type="ORF">NBR_LOCUS4308</name>
</gene>
<dbReference type="EMBL" id="UYSL01007759">
    <property type="protein sequence ID" value="VDL67897.1"/>
    <property type="molecule type" value="Genomic_DNA"/>
</dbReference>
<dbReference type="GO" id="GO:0000062">
    <property type="term" value="F:fatty-acyl-CoA binding"/>
    <property type="evidence" value="ECO:0007669"/>
    <property type="project" value="InterPro"/>
</dbReference>
<dbReference type="SUPFAM" id="SSF47027">
    <property type="entry name" value="Acyl-CoA binding protein"/>
    <property type="match status" value="1"/>
</dbReference>
<dbReference type="WBParaSite" id="NBR_0000430801-mRNA-1">
    <property type="protein sequence ID" value="NBR_0000430801-mRNA-1"/>
    <property type="gene ID" value="NBR_0000430801"/>
</dbReference>
<evidence type="ECO:0000313" key="4">
    <source>
        <dbReference type="Proteomes" id="UP000271162"/>
    </source>
</evidence>
<reference evidence="3 4" key="2">
    <citation type="submission" date="2018-11" db="EMBL/GenBank/DDBJ databases">
        <authorList>
            <consortium name="Pathogen Informatics"/>
        </authorList>
    </citation>
    <scope>NUCLEOTIDE SEQUENCE [LARGE SCALE GENOMIC DNA]</scope>
</reference>
<dbReference type="STRING" id="27835.A0A0N4XP56"/>
<dbReference type="Proteomes" id="UP000271162">
    <property type="component" value="Unassembled WGS sequence"/>
</dbReference>
<protein>
    <submittedName>
        <fullName evidence="5">ACB domain-containing protein</fullName>
    </submittedName>
</protein>
<feature type="domain" description="ACB" evidence="2">
    <location>
        <begin position="1"/>
        <end position="100"/>
    </location>
</feature>
<keyword evidence="4" id="KW-1185">Reference proteome</keyword>
<dbReference type="GO" id="GO:0006631">
    <property type="term" value="P:fatty acid metabolic process"/>
    <property type="evidence" value="ECO:0007669"/>
    <property type="project" value="TreeGrafter"/>
</dbReference>
<sequence>MRGVFTFTPIQQCKFIDFCIKRIYALFKGPVTTSTDEKLVFYSLFKQATIGPCNVPAPAFWNVVQKFKWDSWKNLGDMSSSTAKAHYIHRLKRKISDVNKEYDTDVS</sequence>
<organism evidence="5">
    <name type="scientific">Nippostrongylus brasiliensis</name>
    <name type="common">Rat hookworm</name>
    <dbReference type="NCBI Taxonomy" id="27835"/>
    <lineage>
        <taxon>Eukaryota</taxon>
        <taxon>Metazoa</taxon>
        <taxon>Ecdysozoa</taxon>
        <taxon>Nematoda</taxon>
        <taxon>Chromadorea</taxon>
        <taxon>Rhabditida</taxon>
        <taxon>Rhabditina</taxon>
        <taxon>Rhabditomorpha</taxon>
        <taxon>Strongyloidea</taxon>
        <taxon>Heligmosomidae</taxon>
        <taxon>Nippostrongylus</taxon>
    </lineage>
</organism>
<dbReference type="AlphaFoldDB" id="A0A0N4XP56"/>
<dbReference type="PROSITE" id="PS00880">
    <property type="entry name" value="ACB_1"/>
    <property type="match status" value="1"/>
</dbReference>
<dbReference type="InterPro" id="IPR014352">
    <property type="entry name" value="FERM/acyl-CoA-bd_prot_sf"/>
</dbReference>
<accession>A0A0N4XP56</accession>
<dbReference type="PROSITE" id="PS51228">
    <property type="entry name" value="ACB_2"/>
    <property type="match status" value="1"/>
</dbReference>
<evidence type="ECO:0000313" key="3">
    <source>
        <dbReference type="EMBL" id="VDL67897.1"/>
    </source>
</evidence>
<proteinExistence type="predicted"/>
<evidence type="ECO:0000259" key="2">
    <source>
        <dbReference type="PROSITE" id="PS51228"/>
    </source>
</evidence>
<dbReference type="Pfam" id="PF00887">
    <property type="entry name" value="ACBP"/>
    <property type="match status" value="1"/>
</dbReference>
<dbReference type="PANTHER" id="PTHR23310">
    <property type="entry name" value="ACYL-COA-BINDING PROTEIN, ACBP"/>
    <property type="match status" value="1"/>
</dbReference>
<dbReference type="Gene3D" id="1.20.80.10">
    <property type="match status" value="1"/>
</dbReference>
<dbReference type="PANTHER" id="PTHR23310:SF127">
    <property type="entry name" value="ACB DOMAIN-CONTAINING PROTEIN"/>
    <property type="match status" value="1"/>
</dbReference>
<keyword evidence="1" id="KW-0446">Lipid-binding</keyword>
<dbReference type="GO" id="GO:0005737">
    <property type="term" value="C:cytoplasm"/>
    <property type="evidence" value="ECO:0007669"/>
    <property type="project" value="TreeGrafter"/>
</dbReference>
<dbReference type="PRINTS" id="PR00689">
    <property type="entry name" value="ACOABINDINGP"/>
</dbReference>
<dbReference type="InterPro" id="IPR022408">
    <property type="entry name" value="Acyl-CoA-binding_prot_CS"/>
</dbReference>
<evidence type="ECO:0000313" key="5">
    <source>
        <dbReference type="WBParaSite" id="NBR_0000430801-mRNA-1"/>
    </source>
</evidence>